<dbReference type="Proteomes" id="UP000286732">
    <property type="component" value="Unassembled WGS sequence"/>
</dbReference>
<sequence length="109" mass="12647">MDGTTSQIFKAMEEVTLDIKGQGVLRLTEIISDLRIVAETFYGPMKMVGFWDYQKDMHLCPQMERRQACPHSLQENDPNFVSYISTLERERHCNFAVSFPHAEITLYLS</sequence>
<gene>
    <name evidence="1" type="ORF">DSY98_00130</name>
</gene>
<protein>
    <submittedName>
        <fullName evidence="1">Uncharacterized protein</fullName>
    </submittedName>
</protein>
<evidence type="ECO:0000313" key="1">
    <source>
        <dbReference type="EMBL" id="RTZ83019.1"/>
    </source>
</evidence>
<proteinExistence type="predicted"/>
<comment type="caution">
    <text evidence="1">The sequence shown here is derived from an EMBL/GenBank/DDBJ whole genome shotgun (WGS) entry which is preliminary data.</text>
</comment>
<dbReference type="EMBL" id="QNZM01000005">
    <property type="protein sequence ID" value="RTZ83019.1"/>
    <property type="molecule type" value="Genomic_DNA"/>
</dbReference>
<organism evidence="1 2">
    <name type="scientific">SAR324 cluster bacterium</name>
    <dbReference type="NCBI Taxonomy" id="2024889"/>
    <lineage>
        <taxon>Bacteria</taxon>
        <taxon>Deltaproteobacteria</taxon>
        <taxon>SAR324 cluster</taxon>
    </lineage>
</organism>
<dbReference type="AlphaFoldDB" id="A0A432GGJ3"/>
<accession>A0A432GGJ3</accession>
<reference evidence="1 2" key="1">
    <citation type="submission" date="2018-06" db="EMBL/GenBank/DDBJ databases">
        <title>Combined omics and stable isotope probing to characterize newly discovered Mariana Back-Arc vent microbial communities.</title>
        <authorList>
            <person name="Trembath-Reichert E."/>
            <person name="Huber J.A."/>
        </authorList>
    </citation>
    <scope>NUCLEOTIDE SEQUENCE [LARGE SCALE GENOMIC DNA]</scope>
    <source>
        <strain evidence="1">MAG 63_2</strain>
    </source>
</reference>
<name>A0A432GGJ3_9DELT</name>
<evidence type="ECO:0000313" key="2">
    <source>
        <dbReference type="Proteomes" id="UP000286732"/>
    </source>
</evidence>